<dbReference type="EnsemblPlants" id="AVESA.00010b.r2.1DG0148350.1">
    <property type="protein sequence ID" value="AVESA.00010b.r2.1DG0148350.1.CDS.1"/>
    <property type="gene ID" value="AVESA.00010b.r2.1DG0148350"/>
</dbReference>
<evidence type="ECO:0000313" key="2">
    <source>
        <dbReference type="Proteomes" id="UP001732700"/>
    </source>
</evidence>
<keyword evidence="2" id="KW-1185">Reference proteome</keyword>
<reference evidence="1" key="2">
    <citation type="submission" date="2025-09" db="UniProtKB">
        <authorList>
            <consortium name="EnsemblPlants"/>
        </authorList>
    </citation>
    <scope>IDENTIFICATION</scope>
</reference>
<dbReference type="Proteomes" id="UP001732700">
    <property type="component" value="Chromosome 1D"/>
</dbReference>
<sequence>MLRLRSFIAARLLSSTSAAAISPLHRLLSAAARAPAVSPNPSFTVEQYLVETCGLTRAQALKASVKLSRLKSPSKPDAVLAFLAGLGLSRDAVAAAVAKDPQLLCASVERTLTPNVAKLISLGMSRSEVARLVSIGCDRFRTRSVVSKVQYYLPIFGSFENLLRIVERNSYLLTSNVERVVKPNVAFLQKCGLGACDIANLCLSQSRLLTANLERLGAMVACAEGLGVPRGSGMFKHALHAVGFHSEENIAAKVDNLKKTLMWSDAEVGIAVSRNPHVLRKSKDMLQRRSDFLISEVGLQPTYIAHRPVMLGLSLEGRLRPRYYVVKFLKDNGLLMRDPSYYTVVTLTEKAFMERFICPHKEAAPHLSEDYAAACNGEMPTNFRFV</sequence>
<accession>A0ACD5TYA9</accession>
<protein>
    <submittedName>
        <fullName evidence="1">Uncharacterized protein</fullName>
    </submittedName>
</protein>
<proteinExistence type="predicted"/>
<reference evidence="1" key="1">
    <citation type="submission" date="2021-05" db="EMBL/GenBank/DDBJ databases">
        <authorList>
            <person name="Scholz U."/>
            <person name="Mascher M."/>
            <person name="Fiebig A."/>
        </authorList>
    </citation>
    <scope>NUCLEOTIDE SEQUENCE [LARGE SCALE GENOMIC DNA]</scope>
</reference>
<name>A0ACD5TYA9_AVESA</name>
<organism evidence="1 2">
    <name type="scientific">Avena sativa</name>
    <name type="common">Oat</name>
    <dbReference type="NCBI Taxonomy" id="4498"/>
    <lineage>
        <taxon>Eukaryota</taxon>
        <taxon>Viridiplantae</taxon>
        <taxon>Streptophyta</taxon>
        <taxon>Embryophyta</taxon>
        <taxon>Tracheophyta</taxon>
        <taxon>Spermatophyta</taxon>
        <taxon>Magnoliopsida</taxon>
        <taxon>Liliopsida</taxon>
        <taxon>Poales</taxon>
        <taxon>Poaceae</taxon>
        <taxon>BOP clade</taxon>
        <taxon>Pooideae</taxon>
        <taxon>Poodae</taxon>
        <taxon>Poeae</taxon>
        <taxon>Poeae Chloroplast Group 1 (Aveneae type)</taxon>
        <taxon>Aveninae</taxon>
        <taxon>Avena</taxon>
    </lineage>
</organism>
<evidence type="ECO:0000313" key="1">
    <source>
        <dbReference type="EnsemblPlants" id="AVESA.00010b.r2.1DG0148350.1.CDS.1"/>
    </source>
</evidence>